<keyword evidence="2" id="KW-1185">Reference proteome</keyword>
<sequence length="88" mass="9625">MTQPVTSLVQQNYALNGEASRCMEDICRPSSPRGWTPQRHKHGCGTEIFCGDGGGDPCDPRSGSTNEIVPTKNSEGQLGDNHMPHMRR</sequence>
<organism evidence="1 2">
    <name type="scientific">Holotrichia oblita</name>
    <name type="common">Chafer beetle</name>
    <dbReference type="NCBI Taxonomy" id="644536"/>
    <lineage>
        <taxon>Eukaryota</taxon>
        <taxon>Metazoa</taxon>
        <taxon>Ecdysozoa</taxon>
        <taxon>Arthropoda</taxon>
        <taxon>Hexapoda</taxon>
        <taxon>Insecta</taxon>
        <taxon>Pterygota</taxon>
        <taxon>Neoptera</taxon>
        <taxon>Endopterygota</taxon>
        <taxon>Coleoptera</taxon>
        <taxon>Polyphaga</taxon>
        <taxon>Scarabaeiformia</taxon>
        <taxon>Scarabaeidae</taxon>
        <taxon>Melolonthinae</taxon>
        <taxon>Holotrichia</taxon>
    </lineage>
</organism>
<evidence type="ECO:0000313" key="1">
    <source>
        <dbReference type="EMBL" id="KAI4465548.1"/>
    </source>
</evidence>
<reference evidence="1" key="1">
    <citation type="submission" date="2022-04" db="EMBL/GenBank/DDBJ databases">
        <title>Chromosome-scale genome assembly of Holotrichia oblita Faldermann.</title>
        <authorList>
            <person name="Rongchong L."/>
        </authorList>
    </citation>
    <scope>NUCLEOTIDE SEQUENCE</scope>
    <source>
        <strain evidence="1">81SQS9</strain>
    </source>
</reference>
<comment type="caution">
    <text evidence="1">The sequence shown here is derived from an EMBL/GenBank/DDBJ whole genome shotgun (WGS) entry which is preliminary data.</text>
</comment>
<name>A0ACB9TF87_HOLOL</name>
<protein>
    <submittedName>
        <fullName evidence="1">Uncharacterized protein</fullName>
    </submittedName>
</protein>
<dbReference type="Proteomes" id="UP001056778">
    <property type="component" value="Chromosome 3"/>
</dbReference>
<dbReference type="EMBL" id="CM043017">
    <property type="protein sequence ID" value="KAI4465548.1"/>
    <property type="molecule type" value="Genomic_DNA"/>
</dbReference>
<proteinExistence type="predicted"/>
<evidence type="ECO:0000313" key="2">
    <source>
        <dbReference type="Proteomes" id="UP001056778"/>
    </source>
</evidence>
<gene>
    <name evidence="1" type="ORF">MML48_3g00010902</name>
</gene>
<accession>A0ACB9TF87</accession>